<keyword evidence="3" id="KW-0443">Lipid metabolism</keyword>
<name>A0A7W5CDB6_9BACL</name>
<dbReference type="RefSeq" id="WP_183570479.1">
    <property type="nucleotide sequence ID" value="NZ_CBCSLB010000027.1"/>
</dbReference>
<organism evidence="5 6">
    <name type="scientific">Paenibacillus endophyticus</name>
    <dbReference type="NCBI Taxonomy" id="1294268"/>
    <lineage>
        <taxon>Bacteria</taxon>
        <taxon>Bacillati</taxon>
        <taxon>Bacillota</taxon>
        <taxon>Bacilli</taxon>
        <taxon>Bacillales</taxon>
        <taxon>Paenibacillaceae</taxon>
        <taxon>Paenibacillus</taxon>
    </lineage>
</organism>
<dbReference type="Pfam" id="PF03403">
    <property type="entry name" value="PAF-AH_p_II"/>
    <property type="match status" value="2"/>
</dbReference>
<evidence type="ECO:0000256" key="2">
    <source>
        <dbReference type="ARBA" id="ARBA00022963"/>
    </source>
</evidence>
<sequence>MRLFELLLLLSNIGLFALTILLKKGRRKIPVFVASGIATLLLVIHWTVEGNRVQLFFLYGITIIFLATSGYSFFKKTGPKKNSRFMMGSAYITIAIMLVVTAALMYAFPVFKLPEPTGEFKVGTQTFHFVDTKREETFDEAKDGKRELMVQVWYPVQAGIGKRALIVPDTQILRYMAAEYGLPGFTFQHLKYVSSHAYSGAEVSSAQTSYPLILANPGNGSSRFLHTSQAENLASHGYIVAVIDHTYNTFATEFPDGRITTSTTNDLFSPDQDYRTSRGNRDELGKVLTGDVAFALDQFELMQSGQIPSHLKGRIDLGHVGAFGHSIGGATAYDASYDPRIAVGIDLDGGLYRLRDREGLRKPFLFINSESYTEKLKMVMDNRIYTDAELNHMGSTREWEDQVTEDKRLELERMRETAEEGGQVLYIDDTEHLNFTDVQFISPIFKMLGITGKIAPERANSIINAHMLDFFDMYLKNQGGILMKEPDSRFPEVKFVTSQL</sequence>
<dbReference type="PANTHER" id="PTHR10272">
    <property type="entry name" value="PLATELET-ACTIVATING FACTOR ACETYLHYDROLASE"/>
    <property type="match status" value="1"/>
</dbReference>
<comment type="caution">
    <text evidence="5">The sequence shown here is derived from an EMBL/GenBank/DDBJ whole genome shotgun (WGS) entry which is preliminary data.</text>
</comment>
<keyword evidence="6" id="KW-1185">Reference proteome</keyword>
<keyword evidence="4" id="KW-0812">Transmembrane</keyword>
<evidence type="ECO:0000313" key="5">
    <source>
        <dbReference type="EMBL" id="MBB3155623.1"/>
    </source>
</evidence>
<evidence type="ECO:0000313" key="6">
    <source>
        <dbReference type="Proteomes" id="UP000518605"/>
    </source>
</evidence>
<protein>
    <submittedName>
        <fullName evidence="5">Putative dienelactone hydrolase</fullName>
    </submittedName>
</protein>
<reference evidence="5 6" key="1">
    <citation type="submission" date="2020-08" db="EMBL/GenBank/DDBJ databases">
        <title>Genomic Encyclopedia of Type Strains, Phase III (KMG-III): the genomes of soil and plant-associated and newly described type strains.</title>
        <authorList>
            <person name="Whitman W."/>
        </authorList>
    </citation>
    <scope>NUCLEOTIDE SEQUENCE [LARGE SCALE GENOMIC DNA]</scope>
    <source>
        <strain evidence="5 6">CECT 8234</strain>
    </source>
</reference>
<proteinExistence type="predicted"/>
<evidence type="ECO:0000256" key="3">
    <source>
        <dbReference type="ARBA" id="ARBA00023098"/>
    </source>
</evidence>
<dbReference type="GO" id="GO:0003847">
    <property type="term" value="F:1-alkyl-2-acetylglycerophosphocholine esterase activity"/>
    <property type="evidence" value="ECO:0007669"/>
    <property type="project" value="TreeGrafter"/>
</dbReference>
<keyword evidence="4" id="KW-1133">Transmembrane helix</keyword>
<dbReference type="Proteomes" id="UP000518605">
    <property type="component" value="Unassembled WGS sequence"/>
</dbReference>
<keyword evidence="1 5" id="KW-0378">Hydrolase</keyword>
<evidence type="ECO:0000256" key="1">
    <source>
        <dbReference type="ARBA" id="ARBA00022801"/>
    </source>
</evidence>
<feature type="transmembrane region" description="Helical" evidence="4">
    <location>
        <begin position="29"/>
        <end position="48"/>
    </location>
</feature>
<evidence type="ECO:0000256" key="4">
    <source>
        <dbReference type="SAM" id="Phobius"/>
    </source>
</evidence>
<accession>A0A7W5CDB6</accession>
<dbReference type="EMBL" id="JACHXW010000027">
    <property type="protein sequence ID" value="MBB3155623.1"/>
    <property type="molecule type" value="Genomic_DNA"/>
</dbReference>
<keyword evidence="4" id="KW-0472">Membrane</keyword>
<feature type="transmembrane region" description="Helical" evidence="4">
    <location>
        <begin position="54"/>
        <end position="74"/>
    </location>
</feature>
<dbReference type="SUPFAM" id="SSF53474">
    <property type="entry name" value="alpha/beta-Hydrolases"/>
    <property type="match status" value="1"/>
</dbReference>
<dbReference type="AlphaFoldDB" id="A0A7W5CDB6"/>
<dbReference type="PANTHER" id="PTHR10272:SF0">
    <property type="entry name" value="PLATELET-ACTIVATING FACTOR ACETYLHYDROLASE"/>
    <property type="match status" value="1"/>
</dbReference>
<dbReference type="GO" id="GO:0016042">
    <property type="term" value="P:lipid catabolic process"/>
    <property type="evidence" value="ECO:0007669"/>
    <property type="project" value="UniProtKB-KW"/>
</dbReference>
<dbReference type="Gene3D" id="3.40.50.1820">
    <property type="entry name" value="alpha/beta hydrolase"/>
    <property type="match status" value="1"/>
</dbReference>
<gene>
    <name evidence="5" type="ORF">FHS16_005731</name>
</gene>
<feature type="transmembrane region" description="Helical" evidence="4">
    <location>
        <begin position="86"/>
        <end position="108"/>
    </location>
</feature>
<keyword evidence="2" id="KW-0442">Lipid degradation</keyword>
<dbReference type="InterPro" id="IPR029058">
    <property type="entry name" value="AB_hydrolase_fold"/>
</dbReference>
<feature type="transmembrane region" description="Helical" evidence="4">
    <location>
        <begin position="6"/>
        <end position="22"/>
    </location>
</feature>